<keyword evidence="9 19" id="KW-0547">Nucleotide-binding</keyword>
<dbReference type="GO" id="GO:0030145">
    <property type="term" value="F:manganese ion binding"/>
    <property type="evidence" value="ECO:0007669"/>
    <property type="project" value="UniProtKB-UniRule"/>
</dbReference>
<evidence type="ECO:0000256" key="14">
    <source>
        <dbReference type="ARBA" id="ARBA00023211"/>
    </source>
</evidence>
<dbReference type="FunFam" id="3.40.50.10990:FF:000001">
    <property type="entry name" value="Riboflavin biosynthesis protein RibBA"/>
    <property type="match status" value="1"/>
</dbReference>
<dbReference type="NCBIfam" id="NF001591">
    <property type="entry name" value="PRK00393.1"/>
    <property type="match status" value="1"/>
</dbReference>
<dbReference type="Gene3D" id="3.40.50.10990">
    <property type="entry name" value="GTP cyclohydrolase II"/>
    <property type="match status" value="1"/>
</dbReference>
<feature type="binding site" evidence="20">
    <location>
        <position position="28"/>
    </location>
    <ligand>
        <name>Mg(2+)</name>
        <dbReference type="ChEBI" id="CHEBI:18420"/>
        <label>2</label>
    </ligand>
</feature>
<dbReference type="HAMAP" id="MF_00180">
    <property type="entry name" value="RibB"/>
    <property type="match status" value="1"/>
</dbReference>
<dbReference type="Pfam" id="PF00926">
    <property type="entry name" value="DHBP_synthase"/>
    <property type="match status" value="1"/>
</dbReference>
<feature type="binding site" evidence="19">
    <location>
        <position position="265"/>
    </location>
    <ligand>
        <name>GTP</name>
        <dbReference type="ChEBI" id="CHEBI:37565"/>
    </ligand>
</feature>
<feature type="domain" description="GTP cyclohydrolase II" evidence="21">
    <location>
        <begin position="209"/>
        <end position="365"/>
    </location>
</feature>
<dbReference type="GO" id="GO:0008686">
    <property type="term" value="F:3,4-dihydroxy-2-butanone-4-phosphate synthase activity"/>
    <property type="evidence" value="ECO:0007669"/>
    <property type="project" value="UniProtKB-UniRule"/>
</dbReference>
<comment type="subunit">
    <text evidence="20">Homodimer.</text>
</comment>
<evidence type="ECO:0000256" key="3">
    <source>
        <dbReference type="ARBA" id="ARBA00002284"/>
    </source>
</evidence>
<evidence type="ECO:0000256" key="8">
    <source>
        <dbReference type="ARBA" id="ARBA00022723"/>
    </source>
</evidence>
<dbReference type="EC" id="3.5.4.25" evidence="19"/>
<comment type="cofactor">
    <cofactor evidence="20">
        <name>Mg(2+)</name>
        <dbReference type="ChEBI" id="CHEBI:18420"/>
    </cofactor>
    <cofactor evidence="20">
        <name>Mn(2+)</name>
        <dbReference type="ChEBI" id="CHEBI:29035"/>
    </cofactor>
    <text evidence="20">Binds 2 divalent metal cations per subunit. Magnesium or manganese.</text>
</comment>
<dbReference type="RefSeq" id="WP_009557759.1">
    <property type="nucleotide sequence ID" value="NZ_VUMW01000040.1"/>
</dbReference>
<feature type="binding site" evidence="20">
    <location>
        <position position="142"/>
    </location>
    <ligand>
        <name>Mg(2+)</name>
        <dbReference type="ChEBI" id="CHEBI:18420"/>
        <label>2</label>
    </ligand>
</feature>
<dbReference type="CDD" id="cd00641">
    <property type="entry name" value="GTP_cyclohydro2"/>
    <property type="match status" value="1"/>
</dbReference>
<name>A0A844FR51_9LACO</name>
<keyword evidence="12 20" id="KW-0460">Magnesium</keyword>
<feature type="site" description="Essential for catalytic activity" evidence="20">
    <location>
        <position position="163"/>
    </location>
</feature>
<dbReference type="FunFam" id="3.90.870.10:FF:000001">
    <property type="entry name" value="Riboflavin biosynthesis protein RibBA"/>
    <property type="match status" value="1"/>
</dbReference>
<dbReference type="PANTHER" id="PTHR21327">
    <property type="entry name" value="GTP CYCLOHYDROLASE II-RELATED"/>
    <property type="match status" value="1"/>
</dbReference>
<comment type="similarity">
    <text evidence="20">Belongs to the DHBP synthase family.</text>
</comment>
<feature type="binding site" evidence="19">
    <location>
        <begin position="287"/>
        <end position="289"/>
    </location>
    <ligand>
        <name>GTP</name>
        <dbReference type="ChEBI" id="CHEBI:37565"/>
    </ligand>
</feature>
<comment type="cofactor">
    <cofactor evidence="19">
        <name>Zn(2+)</name>
        <dbReference type="ChEBI" id="CHEBI:29105"/>
    </cofactor>
    <text evidence="19">Binds 1 zinc ion per subunit.</text>
</comment>
<evidence type="ECO:0000256" key="5">
    <source>
        <dbReference type="ARBA" id="ARBA00004904"/>
    </source>
</evidence>
<evidence type="ECO:0000256" key="9">
    <source>
        <dbReference type="ARBA" id="ARBA00022741"/>
    </source>
</evidence>
<dbReference type="EC" id="4.1.99.12" evidence="20"/>
<organism evidence="22 23">
    <name type="scientific">Lactobacillus equicursoris</name>
    <dbReference type="NCBI Taxonomy" id="420645"/>
    <lineage>
        <taxon>Bacteria</taxon>
        <taxon>Bacillati</taxon>
        <taxon>Bacillota</taxon>
        <taxon>Bacilli</taxon>
        <taxon>Lactobacillales</taxon>
        <taxon>Lactobacillaceae</taxon>
        <taxon>Lactobacillus</taxon>
    </lineage>
</organism>
<dbReference type="Proteomes" id="UP000452141">
    <property type="component" value="Unassembled WGS sequence"/>
</dbReference>
<feature type="binding site" evidence="19">
    <location>
        <position position="344"/>
    </location>
    <ligand>
        <name>GTP</name>
        <dbReference type="ChEBI" id="CHEBI:37565"/>
    </ligand>
</feature>
<dbReference type="PIRSF" id="PIRSF001259">
    <property type="entry name" value="RibA"/>
    <property type="match status" value="1"/>
</dbReference>
<keyword evidence="14 20" id="KW-0464">Manganese</keyword>
<keyword evidence="8 20" id="KW-0479">Metal-binding</keyword>
<evidence type="ECO:0000256" key="4">
    <source>
        <dbReference type="ARBA" id="ARBA00004853"/>
    </source>
</evidence>
<dbReference type="NCBIfam" id="TIGR00505">
    <property type="entry name" value="ribA"/>
    <property type="match status" value="1"/>
</dbReference>
<evidence type="ECO:0000256" key="6">
    <source>
        <dbReference type="ARBA" id="ARBA00005520"/>
    </source>
</evidence>
<reference evidence="22 23" key="1">
    <citation type="submission" date="2019-08" db="EMBL/GenBank/DDBJ databases">
        <title>In-depth cultivation of the pig gut microbiome towards novel bacterial diversity and tailored functional studies.</title>
        <authorList>
            <person name="Wylensek D."/>
            <person name="Hitch T.C.A."/>
            <person name="Clavel T."/>
        </authorList>
    </citation>
    <scope>NUCLEOTIDE SEQUENCE [LARGE SCALE GENOMIC DNA]</scope>
    <source>
        <strain evidence="22 23">WCA-470BD-2E</strain>
    </source>
</reference>
<comment type="function">
    <text evidence="3 20">Catalyzes the conversion of D-ribulose 5-phosphate to formate and 3,4-dihydroxy-2-butanone 4-phosphate.</text>
</comment>
<evidence type="ECO:0000259" key="21">
    <source>
        <dbReference type="Pfam" id="PF00925"/>
    </source>
</evidence>
<comment type="catalytic activity">
    <reaction evidence="18 19">
        <text>GTP + 4 H2O = 2,5-diamino-6-hydroxy-4-(5-phosphoribosylamino)-pyrimidine + formate + 2 phosphate + 3 H(+)</text>
        <dbReference type="Rhea" id="RHEA:23704"/>
        <dbReference type="ChEBI" id="CHEBI:15377"/>
        <dbReference type="ChEBI" id="CHEBI:15378"/>
        <dbReference type="ChEBI" id="CHEBI:15740"/>
        <dbReference type="ChEBI" id="CHEBI:37565"/>
        <dbReference type="ChEBI" id="CHEBI:43474"/>
        <dbReference type="ChEBI" id="CHEBI:58614"/>
        <dbReference type="EC" id="3.5.4.25"/>
    </reaction>
</comment>
<dbReference type="GO" id="GO:0003935">
    <property type="term" value="F:GTP cyclohydrolase II activity"/>
    <property type="evidence" value="ECO:0007669"/>
    <property type="project" value="UniProtKB-UniRule"/>
</dbReference>
<comment type="function">
    <text evidence="17 19">Catalyzes the conversion of GTP to 2,5-diamino-6-ribosylamino-4(3H)-pyrimidinone 5'-phosphate (DARP), formate and pyrophosphate.</text>
</comment>
<dbReference type="InterPro" id="IPR000926">
    <property type="entry name" value="RibA"/>
</dbReference>
<dbReference type="PANTHER" id="PTHR21327:SF18">
    <property type="entry name" value="3,4-DIHYDROXY-2-BUTANONE 4-PHOSPHATE SYNTHASE"/>
    <property type="match status" value="1"/>
</dbReference>
<keyword evidence="7 20" id="KW-0686">Riboflavin biosynthesis</keyword>
<evidence type="ECO:0000313" key="23">
    <source>
        <dbReference type="Proteomes" id="UP000452141"/>
    </source>
</evidence>
<dbReference type="InterPro" id="IPR017945">
    <property type="entry name" value="DHBP_synth_RibB-like_a/b_dom"/>
</dbReference>
<evidence type="ECO:0000256" key="15">
    <source>
        <dbReference type="ARBA" id="ARBA00023239"/>
    </source>
</evidence>
<dbReference type="Pfam" id="PF00925">
    <property type="entry name" value="GTP_cyclohydro2"/>
    <property type="match status" value="1"/>
</dbReference>
<evidence type="ECO:0000256" key="12">
    <source>
        <dbReference type="ARBA" id="ARBA00022842"/>
    </source>
</evidence>
<sequence length="396" mass="44371">MDVKKIQDAIEWMKQGGLVIVADDEDREAEGDMIGLGSKVTPENINFMTKHARGLLCTSIGRKIAERLELPQMWVDNTDPFKTAFTVSVDYKTTTTGISAFDRATTIKALADDSTKPEDFFKPGHCFPLVAKDGGVLERNGHTEASVTLARLAGESEVAYICEILKEDGHMARRPELKQIAKEYHLPYFTIADLQEYCRSLASKRPEFVKLPTEYGDFQIKSYGHGNVVLQKGELDVNKPVLLRVHSKCMTGDVFGSKRCDCGPQLHQAMKKISENGSGVILYLNQEGRGIGLTNKLRAYALQDQGHDTYDANLLLGFQADERDYDLAAEILQDLGIKEVDLLTNNPDKIDQLEDYGISIHKRVPLEIPATPIDFKYLTTKKERFSHMLKLDQEAL</sequence>
<feature type="active site" description="Proton acceptor" evidence="19">
    <location>
        <position position="321"/>
    </location>
</feature>
<comment type="pathway">
    <text evidence="4 19">Cofactor biosynthesis; riboflavin biosynthesis; 5-amino-6-(D-ribitylamino)uracil from GTP: step 1/4.</text>
</comment>
<dbReference type="InterPro" id="IPR036144">
    <property type="entry name" value="RibA-like_sf"/>
</dbReference>
<dbReference type="SUPFAM" id="SSF55821">
    <property type="entry name" value="YrdC/RibB"/>
    <property type="match status" value="1"/>
</dbReference>
<comment type="similarity">
    <text evidence="19">Belongs to the GTP cyclohydrolase II family.</text>
</comment>
<feature type="active site" description="Nucleophile" evidence="19">
    <location>
        <position position="323"/>
    </location>
</feature>
<comment type="cofactor">
    <cofactor evidence="2">
        <name>Mn(2+)</name>
        <dbReference type="ChEBI" id="CHEBI:29035"/>
    </cofactor>
</comment>
<feature type="binding site" evidence="20">
    <location>
        <begin position="27"/>
        <end position="28"/>
    </location>
    <ligand>
        <name>D-ribulose 5-phosphate</name>
        <dbReference type="ChEBI" id="CHEBI:58121"/>
    </ligand>
</feature>
<keyword evidence="15 20" id="KW-0456">Lyase</keyword>
<feature type="site" description="Essential for catalytic activity" evidence="20">
    <location>
        <position position="125"/>
    </location>
</feature>
<dbReference type="UniPathway" id="UPA00275">
    <property type="reaction ID" value="UER00399"/>
</dbReference>
<feature type="binding site" evidence="19">
    <location>
        <begin position="244"/>
        <end position="248"/>
    </location>
    <ligand>
        <name>GTP</name>
        <dbReference type="ChEBI" id="CHEBI:37565"/>
    </ligand>
</feature>
<evidence type="ECO:0000256" key="7">
    <source>
        <dbReference type="ARBA" id="ARBA00022619"/>
    </source>
</evidence>
<evidence type="ECO:0000256" key="17">
    <source>
        <dbReference type="ARBA" id="ARBA00043932"/>
    </source>
</evidence>
<protein>
    <recommendedName>
        <fullName evidence="19 20">Multifunctional fusion protein</fullName>
    </recommendedName>
    <domain>
        <recommendedName>
            <fullName evidence="19">GTP cyclohydrolase-2</fullName>
            <ecNumber evidence="19">3.5.4.25</ecNumber>
        </recommendedName>
        <alternativeName>
            <fullName evidence="19">GTP cyclohydrolase II</fullName>
        </alternativeName>
    </domain>
    <domain>
        <recommendedName>
            <fullName evidence="20">3,4-dihydroxy-2-butanone 4-phosphate synthase</fullName>
            <shortName evidence="20">DHBP synthase</shortName>
            <ecNumber evidence="20">4.1.99.12</ecNumber>
        </recommendedName>
    </domain>
</protein>
<dbReference type="GO" id="GO:0000287">
    <property type="term" value="F:magnesium ion binding"/>
    <property type="evidence" value="ECO:0007669"/>
    <property type="project" value="UniProtKB-UniRule"/>
</dbReference>
<keyword evidence="13 19" id="KW-0342">GTP-binding</keyword>
<keyword evidence="11 19" id="KW-0862">Zinc</keyword>
<evidence type="ECO:0000256" key="20">
    <source>
        <dbReference type="HAMAP-Rule" id="MF_00180"/>
    </source>
</evidence>
<feature type="binding site" evidence="19">
    <location>
        <position position="349"/>
    </location>
    <ligand>
        <name>GTP</name>
        <dbReference type="ChEBI" id="CHEBI:37565"/>
    </ligand>
</feature>
<evidence type="ECO:0000256" key="11">
    <source>
        <dbReference type="ARBA" id="ARBA00022833"/>
    </source>
</evidence>
<feature type="binding site" evidence="19">
    <location>
        <position position="262"/>
    </location>
    <ligand>
        <name>Zn(2+)</name>
        <dbReference type="ChEBI" id="CHEBI:29105"/>
        <note>catalytic</note>
    </ligand>
</feature>
<dbReference type="GO" id="GO:0009231">
    <property type="term" value="P:riboflavin biosynthetic process"/>
    <property type="evidence" value="ECO:0007669"/>
    <property type="project" value="UniProtKB-UniRule"/>
</dbReference>
<keyword evidence="16" id="KW-0511">Multifunctional enzyme</keyword>
<evidence type="ECO:0000256" key="10">
    <source>
        <dbReference type="ARBA" id="ARBA00022801"/>
    </source>
</evidence>
<dbReference type="InterPro" id="IPR000422">
    <property type="entry name" value="DHBP_synthase_RibB"/>
</dbReference>
<comment type="similarity">
    <text evidence="6">In the N-terminal section; belongs to the DHBP synthase family.</text>
</comment>
<evidence type="ECO:0000256" key="1">
    <source>
        <dbReference type="ARBA" id="ARBA00000141"/>
    </source>
</evidence>
<keyword evidence="10 19" id="KW-0378">Hydrolase</keyword>
<dbReference type="NCBIfam" id="TIGR00506">
    <property type="entry name" value="ribB"/>
    <property type="match status" value="1"/>
</dbReference>
<dbReference type="InterPro" id="IPR032677">
    <property type="entry name" value="GTP_cyclohydro_II"/>
</dbReference>
<comment type="caution">
    <text evidence="22">The sequence shown here is derived from an EMBL/GenBank/DDBJ whole genome shotgun (WGS) entry which is preliminary data.</text>
</comment>
<proteinExistence type="inferred from homology"/>
<evidence type="ECO:0000256" key="13">
    <source>
        <dbReference type="ARBA" id="ARBA00023134"/>
    </source>
</evidence>
<dbReference type="AlphaFoldDB" id="A0A844FR51"/>
<feature type="binding site" evidence="20">
    <location>
        <position position="32"/>
    </location>
    <ligand>
        <name>D-ribulose 5-phosphate</name>
        <dbReference type="ChEBI" id="CHEBI:58121"/>
    </ligand>
</feature>
<accession>A0A844FR51</accession>
<evidence type="ECO:0000256" key="2">
    <source>
        <dbReference type="ARBA" id="ARBA00001936"/>
    </source>
</evidence>
<feature type="binding site" evidence="20">
    <location>
        <position position="28"/>
    </location>
    <ligand>
        <name>Mg(2+)</name>
        <dbReference type="ChEBI" id="CHEBI:18420"/>
        <label>1</label>
    </ligand>
</feature>
<dbReference type="HAMAP" id="MF_00179">
    <property type="entry name" value="RibA"/>
    <property type="match status" value="1"/>
</dbReference>
<gene>
    <name evidence="19" type="primary">ribA</name>
    <name evidence="20" type="synonym">ribB</name>
    <name evidence="22" type="ORF">FYJ61_09295</name>
</gene>
<comment type="pathway">
    <text evidence="5 20">Cofactor biosynthesis; riboflavin biosynthesis; 2-hydroxy-3-oxobutyl phosphate from D-ribulose 5-phosphate: step 1/1.</text>
</comment>
<comment type="catalytic activity">
    <reaction evidence="1 20">
        <text>D-ribulose 5-phosphate = (2S)-2-hydroxy-3-oxobutyl phosphate + formate + H(+)</text>
        <dbReference type="Rhea" id="RHEA:18457"/>
        <dbReference type="ChEBI" id="CHEBI:15378"/>
        <dbReference type="ChEBI" id="CHEBI:15740"/>
        <dbReference type="ChEBI" id="CHEBI:58121"/>
        <dbReference type="ChEBI" id="CHEBI:58830"/>
        <dbReference type="EC" id="4.1.99.12"/>
    </reaction>
</comment>
<evidence type="ECO:0000256" key="16">
    <source>
        <dbReference type="ARBA" id="ARBA00023268"/>
    </source>
</evidence>
<feature type="binding site" evidence="20">
    <location>
        <begin position="139"/>
        <end position="143"/>
    </location>
    <ligand>
        <name>D-ribulose 5-phosphate</name>
        <dbReference type="ChEBI" id="CHEBI:58121"/>
    </ligand>
</feature>
<evidence type="ECO:0000313" key="22">
    <source>
        <dbReference type="EMBL" id="MST80612.1"/>
    </source>
</evidence>
<dbReference type="SUPFAM" id="SSF142695">
    <property type="entry name" value="RibA-like"/>
    <property type="match status" value="1"/>
</dbReference>
<dbReference type="Gene3D" id="3.90.870.10">
    <property type="entry name" value="DHBP synthase"/>
    <property type="match status" value="1"/>
</dbReference>
<feature type="binding site" evidence="19">
    <location>
        <position position="260"/>
    </location>
    <ligand>
        <name>Zn(2+)</name>
        <dbReference type="ChEBI" id="CHEBI:29105"/>
        <note>catalytic</note>
    </ligand>
</feature>
<feature type="binding site" evidence="19">
    <location>
        <position position="309"/>
    </location>
    <ligand>
        <name>GTP</name>
        <dbReference type="ChEBI" id="CHEBI:37565"/>
    </ligand>
</feature>
<dbReference type="GO" id="GO:0005525">
    <property type="term" value="F:GTP binding"/>
    <property type="evidence" value="ECO:0007669"/>
    <property type="project" value="UniProtKB-KW"/>
</dbReference>
<dbReference type="GO" id="GO:0005829">
    <property type="term" value="C:cytosol"/>
    <property type="evidence" value="ECO:0007669"/>
    <property type="project" value="TreeGrafter"/>
</dbReference>
<dbReference type="GO" id="GO:0008270">
    <property type="term" value="F:zinc ion binding"/>
    <property type="evidence" value="ECO:0007669"/>
    <property type="project" value="UniProtKB-UniRule"/>
</dbReference>
<evidence type="ECO:0000256" key="19">
    <source>
        <dbReference type="HAMAP-Rule" id="MF_00179"/>
    </source>
</evidence>
<evidence type="ECO:0000256" key="18">
    <source>
        <dbReference type="ARBA" id="ARBA00049295"/>
    </source>
</evidence>
<dbReference type="EMBL" id="VUMW01000040">
    <property type="protein sequence ID" value="MST80612.1"/>
    <property type="molecule type" value="Genomic_DNA"/>
</dbReference>
<feature type="binding site" evidence="19">
    <location>
        <position position="249"/>
    </location>
    <ligand>
        <name>Zn(2+)</name>
        <dbReference type="ChEBI" id="CHEBI:29105"/>
        <note>catalytic</note>
    </ligand>
</feature>